<dbReference type="InterPro" id="IPR022929">
    <property type="entry name" value="Put_MntP"/>
</dbReference>
<reference evidence="10 11" key="1">
    <citation type="journal article" date="2013" name="Genome Announc.">
        <title>Draft genome sequences for three mercury-methylating, sulfate-reducing bacteria.</title>
        <authorList>
            <person name="Brown S.D."/>
            <person name="Hurt R.A.Jr."/>
            <person name="Gilmour C.C."/>
            <person name="Elias D.A."/>
        </authorList>
    </citation>
    <scope>NUCLEOTIDE SEQUENCE [LARGE SCALE GENOMIC DNA]</scope>
    <source>
        <strain evidence="10 11">DSM 16529</strain>
    </source>
</reference>
<feature type="transmembrane region" description="Helical" evidence="9">
    <location>
        <begin position="106"/>
        <end position="127"/>
    </location>
</feature>
<dbReference type="eggNOG" id="COG1971">
    <property type="taxonomic scope" value="Bacteria"/>
</dbReference>
<evidence type="ECO:0000256" key="6">
    <source>
        <dbReference type="ARBA" id="ARBA00023065"/>
    </source>
</evidence>
<dbReference type="PATRIC" id="fig|1121439.3.peg.1002"/>
<feature type="transmembrane region" description="Helical" evidence="9">
    <location>
        <begin position="40"/>
        <end position="61"/>
    </location>
</feature>
<keyword evidence="8 9" id="KW-0464">Manganese</keyword>
<dbReference type="GO" id="GO:0005886">
    <property type="term" value="C:plasma membrane"/>
    <property type="evidence" value="ECO:0007669"/>
    <property type="project" value="UniProtKB-SubCell"/>
</dbReference>
<keyword evidence="3" id="KW-0997">Cell inner membrane</keyword>
<evidence type="ECO:0000256" key="4">
    <source>
        <dbReference type="ARBA" id="ARBA00022692"/>
    </source>
</evidence>
<keyword evidence="11" id="KW-1185">Reference proteome</keyword>
<evidence type="ECO:0000256" key="8">
    <source>
        <dbReference type="ARBA" id="ARBA00023211"/>
    </source>
</evidence>
<dbReference type="OrthoDB" id="9811590at2"/>
<comment type="subcellular location">
    <subcellularLocation>
        <location evidence="9">Cell membrane</location>
        <topology evidence="9">Multi-pass membrane protein</topology>
    </subcellularLocation>
</comment>
<keyword evidence="7 9" id="KW-0472">Membrane</keyword>
<evidence type="ECO:0000256" key="7">
    <source>
        <dbReference type="ARBA" id="ARBA00023136"/>
    </source>
</evidence>
<keyword evidence="6 9" id="KW-0406">Ion transport</keyword>
<proteinExistence type="inferred from homology"/>
<accession>S7TC73</accession>
<evidence type="ECO:0000313" key="10">
    <source>
        <dbReference type="EMBL" id="EPR34782.1"/>
    </source>
</evidence>
<organism evidence="10 11">
    <name type="scientific">Alkalidesulfovibrio alkalitolerans DSM 16529</name>
    <dbReference type="NCBI Taxonomy" id="1121439"/>
    <lineage>
        <taxon>Bacteria</taxon>
        <taxon>Pseudomonadati</taxon>
        <taxon>Thermodesulfobacteriota</taxon>
        <taxon>Desulfovibrionia</taxon>
        <taxon>Desulfovibrionales</taxon>
        <taxon>Desulfovibrionaceae</taxon>
        <taxon>Alkalidesulfovibrio</taxon>
    </lineage>
</organism>
<dbReference type="HAMAP" id="MF_01521">
    <property type="entry name" value="MntP_pump"/>
    <property type="match status" value="1"/>
</dbReference>
<feature type="transmembrane region" description="Helical" evidence="9">
    <location>
        <begin position="133"/>
        <end position="155"/>
    </location>
</feature>
<keyword evidence="4 9" id="KW-0812">Transmembrane</keyword>
<name>S7TC73_9BACT</name>
<dbReference type="STRING" id="1121439.dsat_2601"/>
<comment type="function">
    <text evidence="9">Probably functions as a manganese efflux pump.</text>
</comment>
<keyword evidence="1 9" id="KW-0813">Transport</keyword>
<dbReference type="PANTHER" id="PTHR35529">
    <property type="entry name" value="MANGANESE EFFLUX PUMP MNTP-RELATED"/>
    <property type="match status" value="1"/>
</dbReference>
<feature type="transmembrane region" description="Helical" evidence="9">
    <location>
        <begin position="6"/>
        <end position="28"/>
    </location>
</feature>
<gene>
    <name evidence="9" type="primary">mntP</name>
    <name evidence="10" type="ORF">dsat_2601</name>
</gene>
<protein>
    <recommendedName>
        <fullName evidence="9">Putative manganese efflux pump MntP</fullName>
    </recommendedName>
</protein>
<dbReference type="AlphaFoldDB" id="S7TC73"/>
<keyword evidence="5 9" id="KW-1133">Transmembrane helix</keyword>
<evidence type="ECO:0000256" key="3">
    <source>
        <dbReference type="ARBA" id="ARBA00022519"/>
    </source>
</evidence>
<dbReference type="Proteomes" id="UP000014975">
    <property type="component" value="Unassembled WGS sequence"/>
</dbReference>
<dbReference type="RefSeq" id="WP_020886486.1">
    <property type="nucleotide sequence ID" value="NZ_ATHI01000006.1"/>
</dbReference>
<comment type="similarity">
    <text evidence="9">Belongs to the MntP (TC 9.B.29) family.</text>
</comment>
<dbReference type="Pfam" id="PF02659">
    <property type="entry name" value="Mntp"/>
    <property type="match status" value="1"/>
</dbReference>
<keyword evidence="2 9" id="KW-1003">Cell membrane</keyword>
<dbReference type="PANTHER" id="PTHR35529:SF1">
    <property type="entry name" value="MANGANESE EFFLUX PUMP MNTP-RELATED"/>
    <property type="match status" value="1"/>
</dbReference>
<dbReference type="InterPro" id="IPR003810">
    <property type="entry name" value="Mntp/YtaF"/>
</dbReference>
<feature type="transmembrane region" description="Helical" evidence="9">
    <location>
        <begin position="67"/>
        <end position="85"/>
    </location>
</feature>
<comment type="caution">
    <text evidence="10">The sequence shown here is derived from an EMBL/GenBank/DDBJ whole genome shotgun (WGS) entry which is preliminary data.</text>
</comment>
<feature type="transmembrane region" description="Helical" evidence="9">
    <location>
        <begin position="167"/>
        <end position="185"/>
    </location>
</feature>
<evidence type="ECO:0000256" key="5">
    <source>
        <dbReference type="ARBA" id="ARBA00022989"/>
    </source>
</evidence>
<evidence type="ECO:0000256" key="1">
    <source>
        <dbReference type="ARBA" id="ARBA00022448"/>
    </source>
</evidence>
<dbReference type="EMBL" id="ATHI01000006">
    <property type="protein sequence ID" value="EPR34782.1"/>
    <property type="molecule type" value="Genomic_DNA"/>
</dbReference>
<evidence type="ECO:0000256" key="9">
    <source>
        <dbReference type="HAMAP-Rule" id="MF_01521"/>
    </source>
</evidence>
<evidence type="ECO:0000313" key="11">
    <source>
        <dbReference type="Proteomes" id="UP000014975"/>
    </source>
</evidence>
<sequence length="192" mass="20409">MSGAELYLVAVALAMDASAVALAAGICLPQVTWRHTFRLAWHFGLFQALMPVLGWLLGLSFRFAVETFAPWIAFALLAFVGGRMVKEGMSGDRDEECPRKDPTRGRTLIVLSVATSIDALAVGLSLSVLGAPIAMPAVVIGLTCAVFTAAGLHLGRLAGRVQRLSHWAEALGGLVLIAIGLRILWENGVFGR</sequence>
<dbReference type="GO" id="GO:0005384">
    <property type="term" value="F:manganese ion transmembrane transporter activity"/>
    <property type="evidence" value="ECO:0007669"/>
    <property type="project" value="UniProtKB-UniRule"/>
</dbReference>
<evidence type="ECO:0000256" key="2">
    <source>
        <dbReference type="ARBA" id="ARBA00022475"/>
    </source>
</evidence>